<organism evidence="1 2">
    <name type="scientific">Mucilaginibacter sabulilitoris</name>
    <dbReference type="NCBI Taxonomy" id="1173583"/>
    <lineage>
        <taxon>Bacteria</taxon>
        <taxon>Pseudomonadati</taxon>
        <taxon>Bacteroidota</taxon>
        <taxon>Sphingobacteriia</taxon>
        <taxon>Sphingobacteriales</taxon>
        <taxon>Sphingobacteriaceae</taxon>
        <taxon>Mucilaginibacter</taxon>
    </lineage>
</organism>
<sequence>MEQIELTTAKKMVKNYHATRKQLIDKAHSINDTESIWISLDHFKDFINKLPASATGVRIYLAAYDHDEPHYPNQTTAIIMGTVDKGDGHTDAIASNSALTDTDEGMEPFNRGKACPPYC</sequence>
<reference evidence="1 2" key="1">
    <citation type="submission" date="2023-11" db="EMBL/GenBank/DDBJ databases">
        <title>Analysis of the Genomes of Mucilaginibacter gossypii cycad 4 and M. sabulilitoris SNA2: microbes with the potential for plant growth promotion.</title>
        <authorList>
            <person name="Hirsch A.M."/>
            <person name="Humm E."/>
            <person name="Rubbi M."/>
            <person name="Del Vecchio G."/>
            <person name="Ha S.M."/>
            <person name="Pellegrini M."/>
            <person name="Gunsalus R.P."/>
        </authorList>
    </citation>
    <scope>NUCLEOTIDE SEQUENCE [LARGE SCALE GENOMIC DNA]</scope>
    <source>
        <strain evidence="1 2">SNA2</strain>
    </source>
</reference>
<keyword evidence="2" id="KW-1185">Reference proteome</keyword>
<name>A0ABZ0TMY6_9SPHI</name>
<gene>
    <name evidence="1" type="ORF">SNE25_02740</name>
</gene>
<protein>
    <submittedName>
        <fullName evidence="1">Uncharacterized protein</fullName>
    </submittedName>
</protein>
<dbReference type="EMBL" id="CP139558">
    <property type="protein sequence ID" value="WPU94438.1"/>
    <property type="molecule type" value="Genomic_DNA"/>
</dbReference>
<dbReference type="Proteomes" id="UP001324380">
    <property type="component" value="Chromosome"/>
</dbReference>
<accession>A0ABZ0TMY6</accession>
<proteinExistence type="predicted"/>
<dbReference type="RefSeq" id="WP_321563559.1">
    <property type="nucleotide sequence ID" value="NZ_CP139558.1"/>
</dbReference>
<evidence type="ECO:0000313" key="1">
    <source>
        <dbReference type="EMBL" id="WPU94438.1"/>
    </source>
</evidence>
<evidence type="ECO:0000313" key="2">
    <source>
        <dbReference type="Proteomes" id="UP001324380"/>
    </source>
</evidence>